<name>A0A8T0IYL3_CERPU</name>
<evidence type="ECO:0000256" key="1">
    <source>
        <dbReference type="SAM" id="MobiDB-lite"/>
    </source>
</evidence>
<accession>A0A8T0IYL3</accession>
<feature type="compositionally biased region" description="Acidic residues" evidence="1">
    <location>
        <begin position="1"/>
        <end position="10"/>
    </location>
</feature>
<dbReference type="AlphaFoldDB" id="A0A8T0IYL3"/>
<keyword evidence="3" id="KW-1185">Reference proteome</keyword>
<evidence type="ECO:0000313" key="2">
    <source>
        <dbReference type="EMBL" id="KAG0588820.1"/>
    </source>
</evidence>
<dbReference type="Proteomes" id="UP000822688">
    <property type="component" value="Chromosome 2"/>
</dbReference>
<comment type="caution">
    <text evidence="2">The sequence shown here is derived from an EMBL/GenBank/DDBJ whole genome shotgun (WGS) entry which is preliminary data.</text>
</comment>
<protein>
    <submittedName>
        <fullName evidence="2">Uncharacterized protein</fullName>
    </submittedName>
</protein>
<reference evidence="2" key="1">
    <citation type="submission" date="2020-06" db="EMBL/GenBank/DDBJ databases">
        <title>WGS assembly of Ceratodon purpureus strain R40.</title>
        <authorList>
            <person name="Carey S.B."/>
            <person name="Jenkins J."/>
            <person name="Shu S."/>
            <person name="Lovell J.T."/>
            <person name="Sreedasyam A."/>
            <person name="Maumus F."/>
            <person name="Tiley G.P."/>
            <person name="Fernandez-Pozo N."/>
            <person name="Barry K."/>
            <person name="Chen C."/>
            <person name="Wang M."/>
            <person name="Lipzen A."/>
            <person name="Daum C."/>
            <person name="Saski C.A."/>
            <person name="Payton A.C."/>
            <person name="Mcbreen J.C."/>
            <person name="Conrad R.E."/>
            <person name="Kollar L.M."/>
            <person name="Olsson S."/>
            <person name="Huttunen S."/>
            <person name="Landis J.B."/>
            <person name="Wickett N.J."/>
            <person name="Johnson M.G."/>
            <person name="Rensing S.A."/>
            <person name="Grimwood J."/>
            <person name="Schmutz J."/>
            <person name="Mcdaniel S.F."/>
        </authorList>
    </citation>
    <scope>NUCLEOTIDE SEQUENCE</scope>
    <source>
        <strain evidence="2">R40</strain>
    </source>
</reference>
<proteinExistence type="predicted"/>
<feature type="region of interest" description="Disordered" evidence="1">
    <location>
        <begin position="1"/>
        <end position="21"/>
    </location>
</feature>
<organism evidence="2 3">
    <name type="scientific">Ceratodon purpureus</name>
    <name type="common">Fire moss</name>
    <name type="synonym">Dicranum purpureum</name>
    <dbReference type="NCBI Taxonomy" id="3225"/>
    <lineage>
        <taxon>Eukaryota</taxon>
        <taxon>Viridiplantae</taxon>
        <taxon>Streptophyta</taxon>
        <taxon>Embryophyta</taxon>
        <taxon>Bryophyta</taxon>
        <taxon>Bryophytina</taxon>
        <taxon>Bryopsida</taxon>
        <taxon>Dicranidae</taxon>
        <taxon>Pseudoditrichales</taxon>
        <taxon>Ditrichaceae</taxon>
        <taxon>Ceratodon</taxon>
    </lineage>
</organism>
<gene>
    <name evidence="2" type="ORF">KC19_2G271700</name>
</gene>
<evidence type="ECO:0000313" key="3">
    <source>
        <dbReference type="Proteomes" id="UP000822688"/>
    </source>
</evidence>
<sequence>MSSPDDDDDGGGPLCRTNKGSQVHNFITSPALSSPGIPDDAVLNHSLREHQQQFELTRWYPTYLNTSCLAFKNIIPVAPIYSPASVADLDLEQLRHIVS</sequence>
<dbReference type="EMBL" id="CM026422">
    <property type="protein sequence ID" value="KAG0588820.1"/>
    <property type="molecule type" value="Genomic_DNA"/>
</dbReference>